<feature type="compositionally biased region" description="Basic and acidic residues" evidence="1">
    <location>
        <begin position="532"/>
        <end position="554"/>
    </location>
</feature>
<feature type="region of interest" description="Disordered" evidence="1">
    <location>
        <begin position="531"/>
        <end position="554"/>
    </location>
</feature>
<dbReference type="Proteomes" id="UP000008319">
    <property type="component" value="Chromosome"/>
</dbReference>
<evidence type="ECO:0000256" key="1">
    <source>
        <dbReference type="SAM" id="MobiDB-lite"/>
    </source>
</evidence>
<dbReference type="eggNOG" id="COG5563">
    <property type="taxonomic scope" value="Bacteria"/>
</dbReference>
<dbReference type="InterPro" id="IPR036709">
    <property type="entry name" value="Autotransporte_beta_dom_sf"/>
</dbReference>
<dbReference type="NCBIfam" id="TIGR01414">
    <property type="entry name" value="autotrans_barl"/>
    <property type="match status" value="1"/>
</dbReference>
<dbReference type="SUPFAM" id="SSF103515">
    <property type="entry name" value="Autotransporter"/>
    <property type="match status" value="1"/>
</dbReference>
<protein>
    <submittedName>
        <fullName evidence="3">Autotransporter</fullName>
    </submittedName>
</protein>
<dbReference type="EMBL" id="AM942759">
    <property type="protein sequence ID" value="CAR44966.1"/>
    <property type="molecule type" value="Genomic_DNA"/>
</dbReference>
<gene>
    <name evidence="3" type="ordered locus">PMI2511</name>
</gene>
<evidence type="ECO:0000313" key="4">
    <source>
        <dbReference type="Proteomes" id="UP000008319"/>
    </source>
</evidence>
<dbReference type="GO" id="GO:0019867">
    <property type="term" value="C:outer membrane"/>
    <property type="evidence" value="ECO:0007669"/>
    <property type="project" value="InterPro"/>
</dbReference>
<dbReference type="EnsemblBacteria" id="CAR44966">
    <property type="protein sequence ID" value="CAR44966"/>
    <property type="gene ID" value="PMI2511"/>
</dbReference>
<feature type="compositionally biased region" description="Basic and acidic residues" evidence="1">
    <location>
        <begin position="574"/>
        <end position="644"/>
    </location>
</feature>
<name>B4EWX9_PROMH</name>
<dbReference type="eggNOG" id="COG3064">
    <property type="taxonomic scope" value="Bacteria"/>
</dbReference>
<dbReference type="Pfam" id="PF03797">
    <property type="entry name" value="Autotransporter"/>
    <property type="match status" value="1"/>
</dbReference>
<keyword evidence="4" id="KW-1185">Reference proteome</keyword>
<accession>B4EWX9</accession>
<dbReference type="HOGENOM" id="CLU_321026_0_0_6"/>
<dbReference type="eggNOG" id="COG3468">
    <property type="taxonomic scope" value="Bacteria"/>
</dbReference>
<dbReference type="Gene3D" id="2.40.128.130">
    <property type="entry name" value="Autotransporter beta-domain"/>
    <property type="match status" value="1"/>
</dbReference>
<dbReference type="KEGG" id="pmr:PMI2511"/>
<reference evidence="3 4" key="1">
    <citation type="journal article" date="2008" name="J. Bacteriol.">
        <title>Complete genome sequence of uropathogenic Proteus mirabilis, a master of both adherence and motility.</title>
        <authorList>
            <person name="Pearson M.M."/>
            <person name="Sebaihia M."/>
            <person name="Churcher C."/>
            <person name="Quail M.A."/>
            <person name="Seshasayee A.S."/>
            <person name="Luscombe N.M."/>
            <person name="Abdellah Z."/>
            <person name="Arrosmith C."/>
            <person name="Atkin B."/>
            <person name="Chillingworth T."/>
            <person name="Hauser H."/>
            <person name="Jagels K."/>
            <person name="Moule S."/>
            <person name="Mungall K."/>
            <person name="Norbertczak H."/>
            <person name="Rabbinowitsch E."/>
            <person name="Walker D."/>
            <person name="Whithead S."/>
            <person name="Thomson N.R."/>
            <person name="Rather P.N."/>
            <person name="Parkhill J."/>
            <person name="Mobley H.L."/>
        </authorList>
    </citation>
    <scope>NUCLEOTIDE SEQUENCE [LARGE SCALE GENOMIC DNA]</scope>
    <source>
        <strain evidence="3 4">HI4320</strain>
    </source>
</reference>
<dbReference type="SUPFAM" id="SSF82171">
    <property type="entry name" value="DPP6 N-terminal domain-like"/>
    <property type="match status" value="1"/>
</dbReference>
<dbReference type="InterPro" id="IPR005546">
    <property type="entry name" value="Autotransporte_beta"/>
</dbReference>
<dbReference type="PANTHER" id="PTHR46563">
    <property type="entry name" value="RING-TYPE DOMAIN-CONTAINING PROTEIN"/>
    <property type="match status" value="1"/>
</dbReference>
<dbReference type="PANTHER" id="PTHR46563:SF4">
    <property type="entry name" value="ASPARTYL_ASPARAGINYL BETA-HYDROXYLASE ISOFORM X1"/>
    <property type="match status" value="1"/>
</dbReference>
<evidence type="ECO:0000259" key="2">
    <source>
        <dbReference type="Pfam" id="PF03797"/>
    </source>
</evidence>
<sequence length="988" mass="113201">MVYKMKMKNKSILYILCPLYIWPINCYSNYNINDMGDSIYNPFSIANNASQYYEFNHNRYEYIKHLHGRVLDKHSYNQQLMTPFGSTYIYATISDDTLSLYNRIADEGERNIQKKIPNYNVRETVYFSEELLPNELFISIDGGKTIKKINKENNPQLDLLYLSHISKNSKTVVGYAFAGARARLEQMVKNNSIFEDTIGCGTYNGCYVFAYNVYNNTFSILDRNMEIRYLTKDGNFILYEYKGDERKKLYIYDIYKKENFELTFDNVNKYLANHLEKAILLSPITEYPFLKGIKRRGVDIQKISDNGQVFIGQLNRDLPKKKLLDREYPKVAFITTASGPIRELSLSEFGSTKLADTSADGNYSVGWGDVWHNNYAIRLPTRTKTSSAIFSQALLYDFSNDKLINIGNLSTKKEESEFRNARALDITADGKYVVGWSETDEYNLKTIPKDLTGTGPHAFIMFHRHGFIYFNNHMYDLGTLDGGKDSEAHAISDDGRIIYGVATNERNNWRQVIWRNDEIDDKYFNTEQQEIADEKDKQAEQEKAEQEKAEQERLARLQAEQEKTEQERLARLQAEQEKAKQEKAEQERLARLQAEQEKAEQERLARLQAEQEKAEQEHLARLQAEQEKAEQERLARLQADKELPPVEDEQVQQAKAKVKEKETAKSSTAISKPIDVENSYKSMQLMAENSYKLIDMQQGQLRYLASATCSVGTEKACLSGFTHYQNIDKANAIQTGISGAYRFDINQTPLVVGLAIDSDSYSSLPTGYEYQGYPLPLIGFSVDLIPSLNPTSNGNALHLSLKGAYVNRKVTIKRPILDNTEAGKGHAKISGYYIDFQGYYPYTLNNLITVTPFAGLTFNQTSRSAYSETQGTKLAVHYQELNAHSLLAKIGLGIEYTVNAKLKLDSKAGLLWHLSHHQGDFQSHIDYLGQQKINYNDNKKQLAQRPFASVGLTYQLDKQSSVNTTTNWQMTPYRNQDIHMGIGYTYRF</sequence>
<dbReference type="InterPro" id="IPR006315">
    <property type="entry name" value="OM_autotransptr_brl_dom"/>
</dbReference>
<dbReference type="AlphaFoldDB" id="B4EWX9"/>
<organism evidence="3 4">
    <name type="scientific">Proteus mirabilis (strain HI4320)</name>
    <dbReference type="NCBI Taxonomy" id="529507"/>
    <lineage>
        <taxon>Bacteria</taxon>
        <taxon>Pseudomonadati</taxon>
        <taxon>Pseudomonadota</taxon>
        <taxon>Gammaproteobacteria</taxon>
        <taxon>Enterobacterales</taxon>
        <taxon>Morganellaceae</taxon>
        <taxon>Proteus</taxon>
    </lineage>
</organism>
<proteinExistence type="predicted"/>
<feature type="region of interest" description="Disordered" evidence="1">
    <location>
        <begin position="574"/>
        <end position="661"/>
    </location>
</feature>
<feature type="domain" description="Autotransporter" evidence="2">
    <location>
        <begin position="794"/>
        <end position="963"/>
    </location>
</feature>
<evidence type="ECO:0000313" key="3">
    <source>
        <dbReference type="EMBL" id="CAR44966.1"/>
    </source>
</evidence>